<keyword evidence="1" id="KW-0472">Membrane</keyword>
<dbReference type="Proteomes" id="UP000608513">
    <property type="component" value="Unassembled WGS sequence"/>
</dbReference>
<feature type="transmembrane region" description="Helical" evidence="1">
    <location>
        <begin position="72"/>
        <end position="96"/>
    </location>
</feature>
<keyword evidence="1" id="KW-0812">Transmembrane</keyword>
<evidence type="ECO:0000256" key="1">
    <source>
        <dbReference type="SAM" id="Phobius"/>
    </source>
</evidence>
<dbReference type="RefSeq" id="WP_187074913.1">
    <property type="nucleotide sequence ID" value="NZ_JACORT010000001.1"/>
</dbReference>
<dbReference type="Pfam" id="PF10993">
    <property type="entry name" value="DUF2818"/>
    <property type="match status" value="1"/>
</dbReference>
<dbReference type="EMBL" id="JACORT010000001">
    <property type="protein sequence ID" value="MBC5782202.1"/>
    <property type="molecule type" value="Genomic_DNA"/>
</dbReference>
<dbReference type="AlphaFoldDB" id="A0A923SDS9"/>
<dbReference type="PIRSF" id="PIRSF019883">
    <property type="entry name" value="UCP019883"/>
    <property type="match status" value="1"/>
</dbReference>
<keyword evidence="1" id="KW-1133">Transmembrane helix</keyword>
<sequence>MTQTASIWLVLVLAFCAANLPFLSQRFLGVLRLAGGKSLWVRLGELVLLYFLVGGIGLLLEKRAGQVAPQGWEFYAITGALFLTFAFPGFVWRYLFKPRH</sequence>
<feature type="transmembrane region" description="Helical" evidence="1">
    <location>
        <begin position="6"/>
        <end position="28"/>
    </location>
</feature>
<feature type="transmembrane region" description="Helical" evidence="1">
    <location>
        <begin position="40"/>
        <end position="60"/>
    </location>
</feature>
<proteinExistence type="predicted"/>
<name>A0A923SDS9_9BURK</name>
<gene>
    <name evidence="2" type="ORF">H8N03_04545</name>
</gene>
<keyword evidence="3" id="KW-1185">Reference proteome</keyword>
<protein>
    <submittedName>
        <fullName evidence="2">DUF2818 family protein</fullName>
    </submittedName>
</protein>
<evidence type="ECO:0000313" key="2">
    <source>
        <dbReference type="EMBL" id="MBC5782202.1"/>
    </source>
</evidence>
<dbReference type="InterPro" id="IPR016768">
    <property type="entry name" value="UCP019883"/>
</dbReference>
<organism evidence="2 3">
    <name type="scientific">Ramlibacter cellulosilyticus</name>
    <dbReference type="NCBI Taxonomy" id="2764187"/>
    <lineage>
        <taxon>Bacteria</taxon>
        <taxon>Pseudomonadati</taxon>
        <taxon>Pseudomonadota</taxon>
        <taxon>Betaproteobacteria</taxon>
        <taxon>Burkholderiales</taxon>
        <taxon>Comamonadaceae</taxon>
        <taxon>Ramlibacter</taxon>
    </lineage>
</organism>
<evidence type="ECO:0000313" key="3">
    <source>
        <dbReference type="Proteomes" id="UP000608513"/>
    </source>
</evidence>
<accession>A0A923SDS9</accession>
<comment type="caution">
    <text evidence="2">The sequence shown here is derived from an EMBL/GenBank/DDBJ whole genome shotgun (WGS) entry which is preliminary data.</text>
</comment>
<reference evidence="2" key="1">
    <citation type="submission" date="2020-08" db="EMBL/GenBank/DDBJ databases">
        <title>Ramlibacter sp. USB13 16S ribosomal RNA gene genome sequencing and assembly.</title>
        <authorList>
            <person name="Kang M."/>
        </authorList>
    </citation>
    <scope>NUCLEOTIDE SEQUENCE</scope>
    <source>
        <strain evidence="2">USB13</strain>
    </source>
</reference>